<dbReference type="InterPro" id="IPR010317">
    <property type="entry name" value="WxLIP_PGBD"/>
</dbReference>
<keyword evidence="1" id="KW-0472">Membrane</keyword>
<dbReference type="OrthoDB" id="2365961at2"/>
<dbReference type="AlphaFoldDB" id="A0A1Z5IEN1"/>
<organism evidence="4 5">
    <name type="scientific">Secundilactobacillus mixtipabuli</name>
    <dbReference type="NCBI Taxonomy" id="1435342"/>
    <lineage>
        <taxon>Bacteria</taxon>
        <taxon>Bacillati</taxon>
        <taxon>Bacillota</taxon>
        <taxon>Bacilli</taxon>
        <taxon>Lactobacillales</taxon>
        <taxon>Lactobacillaceae</taxon>
        <taxon>Secundilactobacillus</taxon>
    </lineage>
</organism>
<dbReference type="RefSeq" id="WP_089109985.1">
    <property type="nucleotide sequence ID" value="NZ_BCMF01000013.1"/>
</dbReference>
<evidence type="ECO:0000256" key="1">
    <source>
        <dbReference type="SAM" id="Phobius"/>
    </source>
</evidence>
<keyword evidence="1" id="KW-0812">Transmembrane</keyword>
<name>A0A1Z5IEN1_9LACO</name>
<keyword evidence="1" id="KW-1133">Transmembrane helix</keyword>
<feature type="transmembrane region" description="Helical" evidence="1">
    <location>
        <begin position="330"/>
        <end position="351"/>
    </location>
</feature>
<dbReference type="EMBL" id="BCMF01000013">
    <property type="protein sequence ID" value="GAX00207.1"/>
    <property type="molecule type" value="Genomic_DNA"/>
</dbReference>
<proteinExistence type="predicted"/>
<feature type="domain" description="WxL Interacting Protein host binding" evidence="3">
    <location>
        <begin position="189"/>
        <end position="319"/>
    </location>
</feature>
<keyword evidence="5" id="KW-1185">Reference proteome</keyword>
<dbReference type="Proteomes" id="UP000198374">
    <property type="component" value="Unassembled WGS sequence"/>
</dbReference>
<dbReference type="Pfam" id="PF06030">
    <property type="entry name" value="WxLIP_PGBD"/>
    <property type="match status" value="1"/>
</dbReference>
<protein>
    <submittedName>
        <fullName evidence="4">Cell surface protein</fullName>
    </submittedName>
</protein>
<evidence type="ECO:0000313" key="4">
    <source>
        <dbReference type="EMBL" id="GAX00207.1"/>
    </source>
</evidence>
<evidence type="ECO:0000259" key="2">
    <source>
        <dbReference type="Pfam" id="PF06030"/>
    </source>
</evidence>
<evidence type="ECO:0000259" key="3">
    <source>
        <dbReference type="Pfam" id="PF11797"/>
    </source>
</evidence>
<gene>
    <name evidence="4" type="ORF">IWT30_02187</name>
</gene>
<comment type="caution">
    <text evidence="4">The sequence shown here is derived from an EMBL/GenBank/DDBJ whole genome shotgun (WGS) entry which is preliminary data.</text>
</comment>
<evidence type="ECO:0000313" key="5">
    <source>
        <dbReference type="Proteomes" id="UP000198374"/>
    </source>
</evidence>
<feature type="domain" description="WxL Interacting Protein peptidoglycan binding" evidence="2">
    <location>
        <begin position="73"/>
        <end position="169"/>
    </location>
</feature>
<reference evidence="4 5" key="1">
    <citation type="submission" date="2015-11" db="EMBL/GenBank/DDBJ databases">
        <title>Draft genome sequences of new species of the genus Lactobacillus isolated from orchardgrass silage.</title>
        <authorList>
            <person name="Tohno M."/>
            <person name="Tanizawa Y."/>
            <person name="Arita M."/>
        </authorList>
    </citation>
    <scope>NUCLEOTIDE SEQUENCE [LARGE SCALE GENOMIC DNA]</scope>
    <source>
        <strain evidence="4 5">IWT30</strain>
    </source>
</reference>
<dbReference type="InterPro" id="IPR021759">
    <property type="entry name" value="WxLIP_HBD"/>
</dbReference>
<dbReference type="Pfam" id="PF11797">
    <property type="entry name" value="WxLIP_HBD"/>
    <property type="match status" value="1"/>
</dbReference>
<accession>A0A1Z5IEN1</accession>
<feature type="transmembrane region" description="Helical" evidence="1">
    <location>
        <begin position="24"/>
        <end position="41"/>
    </location>
</feature>
<sequence length="360" mass="40159">MQVPQVQHLNKWTKMILNTSKYKLLVRIGALLIVLIGFLFFDNKVAFAITNSSYSYSVKVKGQNGSSSIEKTVSPKQRLHVKLLFTNRSSTRQIVNVECNTAFTGDTGNIQYNHTNVKSKFLSNTRFNKLVTGLGTVTLPANSTIEKSYTIKIPNQKFKGVIVGGFYVKQILNNNTTTKTSKKRAVMGYKNEIAYAIPIVLNESNKIIHTKLVLKKISSSVINGNALVLAKIANVTPTVFGQLSVHTQIINLKSKNVVLTSNQSNMSMAPLSQFNYHILLNKNLKYGNYILQMSMHSGKRHWKFSKVFSVSRQVANATNTHSHHKNSNSWWVLIIAGVIVVILLVIGAYYLGKRNPSRGG</sequence>